<evidence type="ECO:0000259" key="8">
    <source>
        <dbReference type="PROSITE" id="PS50850"/>
    </source>
</evidence>
<evidence type="ECO:0000256" key="2">
    <source>
        <dbReference type="ARBA" id="ARBA00022448"/>
    </source>
</evidence>
<evidence type="ECO:0000313" key="9">
    <source>
        <dbReference type="EMBL" id="SUW63170.1"/>
    </source>
</evidence>
<keyword evidence="5 7" id="KW-1133">Transmembrane helix</keyword>
<dbReference type="Gene3D" id="1.20.1720.10">
    <property type="entry name" value="Multidrug resistance protein D"/>
    <property type="match status" value="1"/>
</dbReference>
<evidence type="ECO:0000256" key="4">
    <source>
        <dbReference type="ARBA" id="ARBA00022692"/>
    </source>
</evidence>
<evidence type="ECO:0000313" key="10">
    <source>
        <dbReference type="Proteomes" id="UP000255528"/>
    </source>
</evidence>
<keyword evidence="6 7" id="KW-0472">Membrane</keyword>
<comment type="subcellular location">
    <subcellularLocation>
        <location evidence="1">Cell membrane</location>
        <topology evidence="1">Multi-pass membrane protein</topology>
    </subcellularLocation>
</comment>
<evidence type="ECO:0000256" key="6">
    <source>
        <dbReference type="ARBA" id="ARBA00023136"/>
    </source>
</evidence>
<dbReference type="PANTHER" id="PTHR42718:SF9">
    <property type="entry name" value="MAJOR FACILITATOR SUPERFAMILY MULTIDRUG TRANSPORTER MFSC"/>
    <property type="match status" value="1"/>
</dbReference>
<dbReference type="GO" id="GO:0022857">
    <property type="term" value="F:transmembrane transporter activity"/>
    <property type="evidence" value="ECO:0007669"/>
    <property type="project" value="InterPro"/>
</dbReference>
<sequence length="197" mass="21079">MRYRTKVAMVYLLGFFVDLINMFIANVAYPAIGRGLGASVSELSWVSNAYILGLTLVIPLSAWLAQRLGGRNVLLLSLSSFLLATLGAGMAQSIEQLIGWRLLQGMGGGLLIPVGQTLTYQLYRSHERAALSAAIMLVGLLAPALSPAMGGGLSIHSAGAGFSSLICRLLSSRCCWRRSGYKKNPAPRSPPRWILSA</sequence>
<feature type="domain" description="Major facilitator superfamily (MFS) profile" evidence="8">
    <location>
        <begin position="7"/>
        <end position="197"/>
    </location>
</feature>
<organism evidence="9 10">
    <name type="scientific">Buttiauxella agrestis</name>
    <dbReference type="NCBI Taxonomy" id="82977"/>
    <lineage>
        <taxon>Bacteria</taxon>
        <taxon>Pseudomonadati</taxon>
        <taxon>Pseudomonadota</taxon>
        <taxon>Gammaproteobacteria</taxon>
        <taxon>Enterobacterales</taxon>
        <taxon>Enterobacteriaceae</taxon>
        <taxon>Buttiauxella</taxon>
    </lineage>
</organism>
<dbReference type="InterPro" id="IPR036259">
    <property type="entry name" value="MFS_trans_sf"/>
</dbReference>
<feature type="transmembrane region" description="Helical" evidence="7">
    <location>
        <begin position="130"/>
        <end position="149"/>
    </location>
</feature>
<keyword evidence="2" id="KW-0813">Transport</keyword>
<protein>
    <submittedName>
        <fullName evidence="9">High-copy suppressor of rspA</fullName>
    </submittedName>
</protein>
<evidence type="ECO:0000256" key="1">
    <source>
        <dbReference type="ARBA" id="ARBA00004651"/>
    </source>
</evidence>
<feature type="transmembrane region" description="Helical" evidence="7">
    <location>
        <begin position="73"/>
        <end position="92"/>
    </location>
</feature>
<dbReference type="AlphaFoldDB" id="A0A381C5P3"/>
<dbReference type="PROSITE" id="PS00217">
    <property type="entry name" value="SUGAR_TRANSPORT_2"/>
    <property type="match status" value="1"/>
</dbReference>
<dbReference type="EMBL" id="UIGI01000001">
    <property type="protein sequence ID" value="SUW63170.1"/>
    <property type="molecule type" value="Genomic_DNA"/>
</dbReference>
<dbReference type="Proteomes" id="UP000255528">
    <property type="component" value="Unassembled WGS sequence"/>
</dbReference>
<evidence type="ECO:0000256" key="7">
    <source>
        <dbReference type="SAM" id="Phobius"/>
    </source>
</evidence>
<feature type="transmembrane region" description="Helical" evidence="7">
    <location>
        <begin position="98"/>
        <end position="118"/>
    </location>
</feature>
<proteinExistence type="predicted"/>
<evidence type="ECO:0000256" key="3">
    <source>
        <dbReference type="ARBA" id="ARBA00022475"/>
    </source>
</evidence>
<name>A0A381C5P3_9ENTR</name>
<gene>
    <name evidence="9" type="primary">hsrA_1</name>
    <name evidence="9" type="ORF">NCTC12119_01650</name>
</gene>
<dbReference type="InterPro" id="IPR005829">
    <property type="entry name" value="Sugar_transporter_CS"/>
</dbReference>
<keyword evidence="4 7" id="KW-0812">Transmembrane</keyword>
<dbReference type="InterPro" id="IPR020846">
    <property type="entry name" value="MFS_dom"/>
</dbReference>
<dbReference type="Pfam" id="PF07690">
    <property type="entry name" value="MFS_1"/>
    <property type="match status" value="1"/>
</dbReference>
<evidence type="ECO:0000256" key="5">
    <source>
        <dbReference type="ARBA" id="ARBA00022989"/>
    </source>
</evidence>
<dbReference type="SUPFAM" id="SSF103473">
    <property type="entry name" value="MFS general substrate transporter"/>
    <property type="match status" value="1"/>
</dbReference>
<keyword evidence="3" id="KW-1003">Cell membrane</keyword>
<reference evidence="9 10" key="1">
    <citation type="submission" date="2018-06" db="EMBL/GenBank/DDBJ databases">
        <authorList>
            <consortium name="Pathogen Informatics"/>
            <person name="Doyle S."/>
        </authorList>
    </citation>
    <scope>NUCLEOTIDE SEQUENCE [LARGE SCALE GENOMIC DNA]</scope>
    <source>
        <strain evidence="9 10">NCTC12119</strain>
    </source>
</reference>
<dbReference type="InterPro" id="IPR011701">
    <property type="entry name" value="MFS"/>
</dbReference>
<feature type="transmembrane region" description="Helical" evidence="7">
    <location>
        <begin position="49"/>
        <end position="66"/>
    </location>
</feature>
<feature type="transmembrane region" description="Helical" evidence="7">
    <location>
        <begin position="7"/>
        <end position="29"/>
    </location>
</feature>
<dbReference type="PROSITE" id="PS50850">
    <property type="entry name" value="MFS"/>
    <property type="match status" value="1"/>
</dbReference>
<accession>A0A381C5P3</accession>
<dbReference type="GO" id="GO:0005886">
    <property type="term" value="C:plasma membrane"/>
    <property type="evidence" value="ECO:0007669"/>
    <property type="project" value="UniProtKB-SubCell"/>
</dbReference>
<dbReference type="PANTHER" id="PTHR42718">
    <property type="entry name" value="MAJOR FACILITATOR SUPERFAMILY MULTIDRUG TRANSPORTER MFSC"/>
    <property type="match status" value="1"/>
</dbReference>